<reference evidence="2" key="1">
    <citation type="submission" date="2016-10" db="EMBL/GenBank/DDBJ databases">
        <title>Novel effectors identified in the apoplast of Cladosporium fulvum-infected tomato.</title>
        <authorList>
            <person name="Mesarich C.H."/>
            <person name="de Wit P.J.G.M."/>
        </authorList>
    </citation>
    <scope>NUCLEOTIDE SEQUENCE</scope>
    <source>
        <strain evidence="2">0WU</strain>
    </source>
</reference>
<accession>A0A1P8YXL5</accession>
<reference evidence="3" key="2">
    <citation type="submission" date="2021-12" db="EMBL/GenBank/DDBJ databases">
        <authorList>
            <person name="Zaccaron A."/>
            <person name="Stergiopoulos I."/>
        </authorList>
    </citation>
    <scope>NUCLEOTIDE SEQUENCE</scope>
    <source>
        <strain evidence="3">Race5_Kim</strain>
    </source>
</reference>
<dbReference type="EMBL" id="CP090170">
    <property type="protein sequence ID" value="UJO21194.1"/>
    <property type="molecule type" value="Genomic_DNA"/>
</dbReference>
<evidence type="ECO:0000256" key="1">
    <source>
        <dbReference type="SAM" id="SignalP"/>
    </source>
</evidence>
<dbReference type="EMBL" id="KX943080">
    <property type="protein sequence ID" value="AQA29251.1"/>
    <property type="molecule type" value="Genomic_DNA"/>
</dbReference>
<name>A0A1P8YXL5_PASFU</name>
<evidence type="ECO:0000313" key="3">
    <source>
        <dbReference type="EMBL" id="UJO21194.1"/>
    </source>
</evidence>
<feature type="signal peptide" evidence="1">
    <location>
        <begin position="1"/>
        <end position="23"/>
    </location>
</feature>
<keyword evidence="1" id="KW-0732">Signal</keyword>
<proteinExistence type="predicted"/>
<evidence type="ECO:0000313" key="2">
    <source>
        <dbReference type="EMBL" id="AQA29251.1"/>
    </source>
</evidence>
<keyword evidence="4" id="KW-1185">Reference proteome</keyword>
<feature type="chain" id="PRO_5040573437" evidence="1">
    <location>
        <begin position="24"/>
        <end position="101"/>
    </location>
</feature>
<reference evidence="3" key="3">
    <citation type="journal article" date="2022" name="Microb. Genom.">
        <title>A chromosome-scale genome assembly of the tomato pathogen Cladosporium fulvum reveals a compartmentalized genome architecture and the presence of a dispensable chromosome.</title>
        <authorList>
            <person name="Zaccaron A.Z."/>
            <person name="Chen L.H."/>
            <person name="Samaras A."/>
            <person name="Stergiopoulos I."/>
        </authorList>
    </citation>
    <scope>NUCLEOTIDE SEQUENCE</scope>
    <source>
        <strain evidence="3">Race5_Kim</strain>
    </source>
</reference>
<organism evidence="2">
    <name type="scientific">Passalora fulva</name>
    <name type="common">Tomato leaf mold</name>
    <name type="synonym">Cladosporium fulvum</name>
    <dbReference type="NCBI Taxonomy" id="5499"/>
    <lineage>
        <taxon>Eukaryota</taxon>
        <taxon>Fungi</taxon>
        <taxon>Dikarya</taxon>
        <taxon>Ascomycota</taxon>
        <taxon>Pezizomycotina</taxon>
        <taxon>Dothideomycetes</taxon>
        <taxon>Dothideomycetidae</taxon>
        <taxon>Mycosphaerellales</taxon>
        <taxon>Mycosphaerellaceae</taxon>
        <taxon>Fulvia</taxon>
    </lineage>
</organism>
<protein>
    <submittedName>
        <fullName evidence="3">Ecp16</fullName>
    </submittedName>
    <submittedName>
        <fullName evidence="2">Extracellular protein 16</fullName>
    </submittedName>
</protein>
<dbReference type="AlphaFoldDB" id="A0A1P8YXL5"/>
<dbReference type="Proteomes" id="UP000756132">
    <property type="component" value="Chromosome 8"/>
</dbReference>
<sequence>MHATLLIRSLALLSLHPLPHALASLPAHLYCEPTEYPALGCNGCCNRIHNADGTLHCCQSEPMGPFQNYKRAEVPVGSTFCYSNNDRKNGYLGLVACGVEE</sequence>
<gene>
    <name evidence="2" type="primary">Ecp16</name>
    <name evidence="3" type="ORF">CLAFUR5_14664</name>
</gene>
<evidence type="ECO:0000313" key="4">
    <source>
        <dbReference type="Proteomes" id="UP000756132"/>
    </source>
</evidence>